<dbReference type="CDD" id="cd08422">
    <property type="entry name" value="PBP2_CrgA_like"/>
    <property type="match status" value="1"/>
</dbReference>
<evidence type="ECO:0000256" key="3">
    <source>
        <dbReference type="ARBA" id="ARBA00023125"/>
    </source>
</evidence>
<dbReference type="OrthoDB" id="9813056at2"/>
<comment type="caution">
    <text evidence="6">The sequence shown here is derived from an EMBL/GenBank/DDBJ whole genome shotgun (WGS) entry which is preliminary data.</text>
</comment>
<dbReference type="GO" id="GO:0006351">
    <property type="term" value="P:DNA-templated transcription"/>
    <property type="evidence" value="ECO:0007669"/>
    <property type="project" value="TreeGrafter"/>
</dbReference>
<evidence type="ECO:0000256" key="1">
    <source>
        <dbReference type="ARBA" id="ARBA00009437"/>
    </source>
</evidence>
<dbReference type="PANTHER" id="PTHR30537">
    <property type="entry name" value="HTH-TYPE TRANSCRIPTIONAL REGULATOR"/>
    <property type="match status" value="1"/>
</dbReference>
<evidence type="ECO:0000256" key="2">
    <source>
        <dbReference type="ARBA" id="ARBA00023015"/>
    </source>
</evidence>
<dbReference type="Pfam" id="PF00126">
    <property type="entry name" value="HTH_1"/>
    <property type="match status" value="1"/>
</dbReference>
<dbReference type="EMBL" id="VLLF01000001">
    <property type="protein sequence ID" value="TWI92853.1"/>
    <property type="molecule type" value="Genomic_DNA"/>
</dbReference>
<dbReference type="InterPro" id="IPR036388">
    <property type="entry name" value="WH-like_DNA-bd_sf"/>
</dbReference>
<reference evidence="6 7" key="1">
    <citation type="submission" date="2019-07" db="EMBL/GenBank/DDBJ databases">
        <title>Genomic Encyclopedia of Archaeal and Bacterial Type Strains, Phase II (KMG-II): from individual species to whole genera.</title>
        <authorList>
            <person name="Goeker M."/>
        </authorList>
    </citation>
    <scope>NUCLEOTIDE SEQUENCE [LARGE SCALE GENOMIC DNA]</scope>
    <source>
        <strain evidence="6 7">ATCC BAA-252</strain>
    </source>
</reference>
<dbReference type="InterPro" id="IPR005119">
    <property type="entry name" value="LysR_subst-bd"/>
</dbReference>
<protein>
    <submittedName>
        <fullName evidence="6">Transcriptional regulator, LysR family</fullName>
    </submittedName>
</protein>
<feature type="domain" description="HTH lysR-type" evidence="5">
    <location>
        <begin position="1"/>
        <end position="63"/>
    </location>
</feature>
<dbReference type="GO" id="GO:0043565">
    <property type="term" value="F:sequence-specific DNA binding"/>
    <property type="evidence" value="ECO:0007669"/>
    <property type="project" value="TreeGrafter"/>
</dbReference>
<keyword evidence="2" id="KW-0805">Transcription regulation</keyword>
<evidence type="ECO:0000313" key="7">
    <source>
        <dbReference type="Proteomes" id="UP000320593"/>
    </source>
</evidence>
<dbReference type="Gene3D" id="3.40.190.290">
    <property type="match status" value="1"/>
</dbReference>
<keyword evidence="7" id="KW-1185">Reference proteome</keyword>
<comment type="similarity">
    <text evidence="1">Belongs to the LysR transcriptional regulatory family.</text>
</comment>
<dbReference type="Pfam" id="PF03466">
    <property type="entry name" value="LysR_substrate"/>
    <property type="match status" value="1"/>
</dbReference>
<dbReference type="SUPFAM" id="SSF53850">
    <property type="entry name" value="Periplasmic binding protein-like II"/>
    <property type="match status" value="1"/>
</dbReference>
<name>A0A562THM0_9HYPH</name>
<dbReference type="PANTHER" id="PTHR30537:SF5">
    <property type="entry name" value="HTH-TYPE TRANSCRIPTIONAL ACTIVATOR TTDR-RELATED"/>
    <property type="match status" value="1"/>
</dbReference>
<keyword evidence="4" id="KW-0804">Transcription</keyword>
<evidence type="ECO:0000313" key="6">
    <source>
        <dbReference type="EMBL" id="TWI92853.1"/>
    </source>
</evidence>
<organism evidence="6 7">
    <name type="scientific">Roseibium hamelinense</name>
    <dbReference type="NCBI Taxonomy" id="150831"/>
    <lineage>
        <taxon>Bacteria</taxon>
        <taxon>Pseudomonadati</taxon>
        <taxon>Pseudomonadota</taxon>
        <taxon>Alphaproteobacteria</taxon>
        <taxon>Hyphomicrobiales</taxon>
        <taxon>Stappiaceae</taxon>
        <taxon>Roseibium</taxon>
    </lineage>
</organism>
<sequence>MDVSFEQLKSLIVFATVVERGTFSAAGRQLGLSRAVVSYHINKLEKLYGLRLFNRSTRVLHLTEAGEKLSVHCRVIMAEAQAAKHAVERFKSEPEGSLRLSCPVSIGLERMVPILSAFRQLYPKISLNVSFTDAVADILQDSIDLAIRGAPLPDSGLQATRLARIKTCLCAAPGYLKAHGRPQTVDELLQHEWVVYERGQPLELQLKDGKVRQIALKGSVTTNNAAARTAFVEAGHGLGRIPRYDADPRIRAGKLEEILPGLALPDIQLFGVFPPGASTSKNLRLLIDFTKQSFQQSAFPAEEA</sequence>
<dbReference type="Gene3D" id="1.10.10.10">
    <property type="entry name" value="Winged helix-like DNA-binding domain superfamily/Winged helix DNA-binding domain"/>
    <property type="match status" value="1"/>
</dbReference>
<proteinExistence type="inferred from homology"/>
<dbReference type="InterPro" id="IPR058163">
    <property type="entry name" value="LysR-type_TF_proteobact-type"/>
</dbReference>
<dbReference type="RefSeq" id="WP_145340388.1">
    <property type="nucleotide sequence ID" value="NZ_SMLY01000087.1"/>
</dbReference>
<dbReference type="Proteomes" id="UP000320593">
    <property type="component" value="Unassembled WGS sequence"/>
</dbReference>
<dbReference type="SUPFAM" id="SSF46785">
    <property type="entry name" value="Winged helix' DNA-binding domain"/>
    <property type="match status" value="1"/>
</dbReference>
<dbReference type="InterPro" id="IPR036390">
    <property type="entry name" value="WH_DNA-bd_sf"/>
</dbReference>
<dbReference type="FunFam" id="1.10.10.10:FF:000001">
    <property type="entry name" value="LysR family transcriptional regulator"/>
    <property type="match status" value="1"/>
</dbReference>
<dbReference type="GO" id="GO:0003700">
    <property type="term" value="F:DNA-binding transcription factor activity"/>
    <property type="evidence" value="ECO:0007669"/>
    <property type="project" value="InterPro"/>
</dbReference>
<dbReference type="AlphaFoldDB" id="A0A562THM0"/>
<evidence type="ECO:0000259" key="5">
    <source>
        <dbReference type="PROSITE" id="PS50931"/>
    </source>
</evidence>
<keyword evidence="3" id="KW-0238">DNA-binding</keyword>
<gene>
    <name evidence="6" type="ORF">JM93_00405</name>
</gene>
<dbReference type="InterPro" id="IPR000847">
    <property type="entry name" value="LysR_HTH_N"/>
</dbReference>
<accession>A0A562THM0</accession>
<dbReference type="PROSITE" id="PS50931">
    <property type="entry name" value="HTH_LYSR"/>
    <property type="match status" value="1"/>
</dbReference>
<evidence type="ECO:0000256" key="4">
    <source>
        <dbReference type="ARBA" id="ARBA00023163"/>
    </source>
</evidence>